<comment type="caution">
    <text evidence="1">The sequence shown here is derived from an EMBL/GenBank/DDBJ whole genome shotgun (WGS) entry which is preliminary data.</text>
</comment>
<evidence type="ECO:0000313" key="1">
    <source>
        <dbReference type="EMBL" id="NWJ57001.1"/>
    </source>
</evidence>
<dbReference type="Proteomes" id="UP000575480">
    <property type="component" value="Unassembled WGS sequence"/>
</dbReference>
<organism evidence="1 2">
    <name type="scientific">Marine Group I thaumarchaeote</name>
    <dbReference type="NCBI Taxonomy" id="2511932"/>
    <lineage>
        <taxon>Archaea</taxon>
        <taxon>Nitrososphaerota</taxon>
        <taxon>Marine Group I</taxon>
    </lineage>
</organism>
<gene>
    <name evidence="1" type="ORF">HX858_04505</name>
</gene>
<reference evidence="1 2" key="1">
    <citation type="journal article" date="2019" name="Environ. Microbiol.">
        <title>Genomics insights into ecotype formation of ammonia-oxidizing archaea in the deep ocean.</title>
        <authorList>
            <person name="Wang Y."/>
            <person name="Huang J.M."/>
            <person name="Cui G.J."/>
            <person name="Nunoura T."/>
            <person name="Takaki Y."/>
            <person name="Li W.L."/>
            <person name="Li J."/>
            <person name="Gao Z.M."/>
            <person name="Takai K."/>
            <person name="Zhang A.Q."/>
            <person name="Stepanauskas R."/>
        </authorList>
    </citation>
    <scope>NUCLEOTIDE SEQUENCE [LARGE SCALE GENOMIC DNA]</scope>
    <source>
        <strain evidence="1 2">L15a</strain>
    </source>
</reference>
<dbReference type="AlphaFoldDB" id="A0A7K4MW05"/>
<sequence>MYKIAALGMLGVLVILLIPASSDASTPISLFYGSATLMLLDEYGQEKFSQTIHNRIFDEGEDYLLKQVFQDGQTAVADAIQIGSICAMAGTVPTSEATSRSTAVTANTGSDDKCMTDSAVDIASSVATIEVTFVTGTNWTASHVMTGIYVCAAASDDNPVDDCATTLCAVVDTSNVTPTGTETVTVTYKFDISSSST</sequence>
<protein>
    <submittedName>
        <fullName evidence="1">Uncharacterized protein</fullName>
    </submittedName>
</protein>
<evidence type="ECO:0000313" key="2">
    <source>
        <dbReference type="Proteomes" id="UP000575480"/>
    </source>
</evidence>
<dbReference type="EMBL" id="JACATH010000003">
    <property type="protein sequence ID" value="NWJ57001.1"/>
    <property type="molecule type" value="Genomic_DNA"/>
</dbReference>
<name>A0A7K4MW05_9ARCH</name>
<proteinExistence type="predicted"/>
<accession>A0A7K4MW05</accession>